<evidence type="ECO:0000313" key="1">
    <source>
        <dbReference type="EMBL" id="KAK8073497.1"/>
    </source>
</evidence>
<gene>
    <name evidence="1" type="ORF">PG994_004396</name>
</gene>
<dbReference type="Proteomes" id="UP001480595">
    <property type="component" value="Unassembled WGS sequence"/>
</dbReference>
<evidence type="ECO:0000313" key="2">
    <source>
        <dbReference type="Proteomes" id="UP001480595"/>
    </source>
</evidence>
<dbReference type="EMBL" id="JAQQWL010000005">
    <property type="protein sequence ID" value="KAK8073497.1"/>
    <property type="molecule type" value="Genomic_DNA"/>
</dbReference>
<evidence type="ECO:0008006" key="3">
    <source>
        <dbReference type="Google" id="ProtNLM"/>
    </source>
</evidence>
<comment type="caution">
    <text evidence="1">The sequence shown here is derived from an EMBL/GenBank/DDBJ whole genome shotgun (WGS) entry which is preliminary data.</text>
</comment>
<accession>A0ABR1VQQ5</accession>
<keyword evidence="2" id="KW-1185">Reference proteome</keyword>
<reference evidence="1 2" key="1">
    <citation type="submission" date="2023-01" db="EMBL/GenBank/DDBJ databases">
        <title>Analysis of 21 Apiospora genomes using comparative genomics revels a genus with tremendous synthesis potential of carbohydrate active enzymes and secondary metabolites.</title>
        <authorList>
            <person name="Sorensen T."/>
        </authorList>
    </citation>
    <scope>NUCLEOTIDE SEQUENCE [LARGE SCALE GENOMIC DNA]</scope>
    <source>
        <strain evidence="1 2">CBS 135458</strain>
    </source>
</reference>
<sequence>MGFEVRYVGIYRELLQLHQSGRSGGRSEVGEQGGSVGVRVGYRGSGQETVHMNCLKAKNVQYVTISHVWDAEIGDVQSSKTTRDGIVERIFESAHGIFQGLEDSGHGGAGICKILNAIPDFYRSSSFTLVLLLDVDKEVIANLYSGQAGQHRIDSCMAICNAKYFKRVWTTMEYVRSSDLRVMLKGYQIATEGEHHVFLPKIHSVWKQEVHLQGGNVWQVEQKAGMGKRIVPWQVGELVEIRARVLVNVGLAFATLRSRGCRSSEDFLYALRGIIKTREPEKIDGDPEKALVQIAEACLKEGDYSPLMVTPQIPTYDYRQNPSEFGYNDVYSFGLGVDTDSSCPAFHKDSIFHRGVSILSLEKIGTIDFARLRTYERGFPASPYLSATRTGSSIIRARTSTSSCEP</sequence>
<protein>
    <recommendedName>
        <fullName evidence="3">Heterokaryon incompatibility domain-containing protein</fullName>
    </recommendedName>
</protein>
<dbReference type="RefSeq" id="XP_066717972.1">
    <property type="nucleotide sequence ID" value="XM_066855805.1"/>
</dbReference>
<name>A0ABR1VQQ5_9PEZI</name>
<organism evidence="1 2">
    <name type="scientific">Apiospora phragmitis</name>
    <dbReference type="NCBI Taxonomy" id="2905665"/>
    <lineage>
        <taxon>Eukaryota</taxon>
        <taxon>Fungi</taxon>
        <taxon>Dikarya</taxon>
        <taxon>Ascomycota</taxon>
        <taxon>Pezizomycotina</taxon>
        <taxon>Sordariomycetes</taxon>
        <taxon>Xylariomycetidae</taxon>
        <taxon>Amphisphaeriales</taxon>
        <taxon>Apiosporaceae</taxon>
        <taxon>Apiospora</taxon>
    </lineage>
</organism>
<dbReference type="GeneID" id="92088868"/>
<proteinExistence type="predicted"/>